<dbReference type="GO" id="GO:0005886">
    <property type="term" value="C:plasma membrane"/>
    <property type="evidence" value="ECO:0007669"/>
    <property type="project" value="UniProtKB-SubCell"/>
</dbReference>
<comment type="caution">
    <text evidence="14">The sequence shown here is derived from an EMBL/GenBank/DDBJ whole genome shotgun (WGS) entry which is preliminary data.</text>
</comment>
<keyword evidence="7" id="KW-1003">Cell membrane</keyword>
<keyword evidence="5" id="KW-0813">Transport</keyword>
<comment type="subcellular location">
    <subcellularLocation>
        <location evidence="2">Cell membrane</location>
        <topology evidence="2">Multi-pass membrane protein</topology>
    </subcellularLocation>
</comment>
<evidence type="ECO:0000256" key="3">
    <source>
        <dbReference type="ARBA" id="ARBA00010199"/>
    </source>
</evidence>
<proteinExistence type="inferred from homology"/>
<evidence type="ECO:0000256" key="4">
    <source>
        <dbReference type="ARBA" id="ARBA00020268"/>
    </source>
</evidence>
<reference evidence="14" key="1">
    <citation type="submission" date="2019-04" db="EMBL/GenBank/DDBJ databases">
        <title>Evolution of Biomass-Degrading Anaerobic Consortia Revealed by Metagenomics.</title>
        <authorList>
            <person name="Peng X."/>
        </authorList>
    </citation>
    <scope>NUCLEOTIDE SEQUENCE</scope>
    <source>
        <strain evidence="14">SIG242</strain>
    </source>
</reference>
<feature type="transmembrane region" description="Helical" evidence="13">
    <location>
        <begin position="173"/>
        <end position="190"/>
    </location>
</feature>
<accession>A0A927WFV5</accession>
<dbReference type="InterPro" id="IPR048279">
    <property type="entry name" value="MdtK-like"/>
</dbReference>
<dbReference type="GO" id="GO:0015297">
    <property type="term" value="F:antiporter activity"/>
    <property type="evidence" value="ECO:0007669"/>
    <property type="project" value="UniProtKB-KW"/>
</dbReference>
<feature type="transmembrane region" description="Helical" evidence="13">
    <location>
        <begin position="133"/>
        <end position="152"/>
    </location>
</feature>
<dbReference type="InterPro" id="IPR002528">
    <property type="entry name" value="MATE_fam"/>
</dbReference>
<comment type="function">
    <text evidence="1">Multidrug efflux pump.</text>
</comment>
<dbReference type="AlphaFoldDB" id="A0A927WFV5"/>
<dbReference type="Pfam" id="PF01554">
    <property type="entry name" value="MatE"/>
    <property type="match status" value="2"/>
</dbReference>
<feature type="transmembrane region" description="Helical" evidence="13">
    <location>
        <begin position="28"/>
        <end position="54"/>
    </location>
</feature>
<evidence type="ECO:0000313" key="14">
    <source>
        <dbReference type="EMBL" id="MBE6084006.1"/>
    </source>
</evidence>
<dbReference type="InterPro" id="IPR050222">
    <property type="entry name" value="MATE_MdtK"/>
</dbReference>
<feature type="transmembrane region" description="Helical" evidence="13">
    <location>
        <begin position="318"/>
        <end position="336"/>
    </location>
</feature>
<feature type="transmembrane region" description="Helical" evidence="13">
    <location>
        <begin position="90"/>
        <end position="113"/>
    </location>
</feature>
<evidence type="ECO:0000256" key="5">
    <source>
        <dbReference type="ARBA" id="ARBA00022448"/>
    </source>
</evidence>
<organism evidence="14 15">
    <name type="scientific">Selenomonas ruminantium</name>
    <dbReference type="NCBI Taxonomy" id="971"/>
    <lineage>
        <taxon>Bacteria</taxon>
        <taxon>Bacillati</taxon>
        <taxon>Bacillota</taxon>
        <taxon>Negativicutes</taxon>
        <taxon>Selenomonadales</taxon>
        <taxon>Selenomonadaceae</taxon>
        <taxon>Selenomonas</taxon>
    </lineage>
</organism>
<evidence type="ECO:0000256" key="13">
    <source>
        <dbReference type="SAM" id="Phobius"/>
    </source>
</evidence>
<keyword evidence="8 13" id="KW-0812">Transmembrane</keyword>
<evidence type="ECO:0000256" key="6">
    <source>
        <dbReference type="ARBA" id="ARBA00022449"/>
    </source>
</evidence>
<comment type="similarity">
    <text evidence="3">Belongs to the multi antimicrobial extrusion (MATE) (TC 2.A.66.1) family.</text>
</comment>
<dbReference type="Proteomes" id="UP000772151">
    <property type="component" value="Unassembled WGS sequence"/>
</dbReference>
<dbReference type="NCBIfam" id="TIGR00797">
    <property type="entry name" value="matE"/>
    <property type="match status" value="1"/>
</dbReference>
<dbReference type="PANTHER" id="PTHR43298:SF2">
    <property type="entry name" value="FMN_FAD EXPORTER YEEO-RELATED"/>
    <property type="match status" value="1"/>
</dbReference>
<name>A0A927WFV5_SELRU</name>
<dbReference type="PANTHER" id="PTHR43298">
    <property type="entry name" value="MULTIDRUG RESISTANCE PROTEIN NORM-RELATED"/>
    <property type="match status" value="1"/>
</dbReference>
<dbReference type="GO" id="GO:0006811">
    <property type="term" value="P:monoatomic ion transport"/>
    <property type="evidence" value="ECO:0007669"/>
    <property type="project" value="UniProtKB-KW"/>
</dbReference>
<evidence type="ECO:0000256" key="11">
    <source>
        <dbReference type="ARBA" id="ARBA00023136"/>
    </source>
</evidence>
<keyword evidence="11 13" id="KW-0472">Membrane</keyword>
<keyword evidence="6" id="KW-0050">Antiport</keyword>
<feature type="transmembrane region" description="Helical" evidence="13">
    <location>
        <begin position="356"/>
        <end position="378"/>
    </location>
</feature>
<evidence type="ECO:0000256" key="1">
    <source>
        <dbReference type="ARBA" id="ARBA00003408"/>
    </source>
</evidence>
<evidence type="ECO:0000256" key="9">
    <source>
        <dbReference type="ARBA" id="ARBA00022989"/>
    </source>
</evidence>
<feature type="transmembrane region" description="Helical" evidence="13">
    <location>
        <begin position="390"/>
        <end position="410"/>
    </location>
</feature>
<dbReference type="PIRSF" id="PIRSF006603">
    <property type="entry name" value="DinF"/>
    <property type="match status" value="1"/>
</dbReference>
<evidence type="ECO:0000256" key="7">
    <source>
        <dbReference type="ARBA" id="ARBA00022475"/>
    </source>
</evidence>
<sequence>MMRSFAVRLQQDDRHYLGIAMPAALEGLFMVLLSSVDIIMVGVLGTAAIAAVSIFTQPRMMLLCVVRSVASVLTLLTARKFGEKKLQEVPALLARTLFCMLILMGVLHVLFFLHLEGILSWMGAKEEYMAAALAYGDIALVGVFLTTLSTILQAVQLGYGHTKQVMSANVQGNVVNIIANALLIFGLGPFPEMGVVGAAVGTVIGTGWTLGVTGYQLKESEWSGWGSFWPTRAYFQEFLPVFGGVFSEQGFERIGMVLYTRMVAELGTAAYAVHAICMNFCDFYYCFAGGLGKANMVLAGHAHGAGDWNYWQRQLRAGLKWSFVFSLISFSATYVLREEIFGIYSHEAELLPLGALIMIFVAAVSFPEAHAMVCAGVLRGSGKTSQVAAYSFVSIAFLRPLITAFFLQVLDLGLAGAWLALAIDQSLRASCASFLLWRLWKSRPQMACDT</sequence>
<keyword evidence="10" id="KW-0406">Ion transport</keyword>
<gene>
    <name evidence="14" type="ORF">E7203_00800</name>
</gene>
<feature type="transmembrane region" description="Helical" evidence="13">
    <location>
        <begin position="196"/>
        <end position="215"/>
    </location>
</feature>
<keyword evidence="9 13" id="KW-1133">Transmembrane helix</keyword>
<evidence type="ECO:0000256" key="8">
    <source>
        <dbReference type="ARBA" id="ARBA00022692"/>
    </source>
</evidence>
<evidence type="ECO:0000313" key="15">
    <source>
        <dbReference type="Proteomes" id="UP000772151"/>
    </source>
</evidence>
<protein>
    <recommendedName>
        <fullName evidence="4">Probable multidrug resistance protein NorM</fullName>
    </recommendedName>
    <alternativeName>
        <fullName evidence="12">Multidrug-efflux transporter</fullName>
    </alternativeName>
</protein>
<dbReference type="GO" id="GO:0042910">
    <property type="term" value="F:xenobiotic transmembrane transporter activity"/>
    <property type="evidence" value="ECO:0007669"/>
    <property type="project" value="InterPro"/>
</dbReference>
<evidence type="ECO:0000256" key="2">
    <source>
        <dbReference type="ARBA" id="ARBA00004651"/>
    </source>
</evidence>
<evidence type="ECO:0000256" key="12">
    <source>
        <dbReference type="ARBA" id="ARBA00031636"/>
    </source>
</evidence>
<dbReference type="EMBL" id="SVCA01000001">
    <property type="protein sequence ID" value="MBE6084006.1"/>
    <property type="molecule type" value="Genomic_DNA"/>
</dbReference>
<evidence type="ECO:0000256" key="10">
    <source>
        <dbReference type="ARBA" id="ARBA00023065"/>
    </source>
</evidence>